<reference evidence="1" key="1">
    <citation type="journal article" date="2023" name="Plant J.">
        <title>Genome sequences and population genomics provide insights into the demographic history, inbreeding, and mutation load of two 'living fossil' tree species of Dipteronia.</title>
        <authorList>
            <person name="Feng Y."/>
            <person name="Comes H.P."/>
            <person name="Chen J."/>
            <person name="Zhu S."/>
            <person name="Lu R."/>
            <person name="Zhang X."/>
            <person name="Li P."/>
            <person name="Qiu J."/>
            <person name="Olsen K.M."/>
            <person name="Qiu Y."/>
        </authorList>
    </citation>
    <scope>NUCLEOTIDE SEQUENCE</scope>
    <source>
        <strain evidence="1">KIB01</strain>
    </source>
</reference>
<comment type="caution">
    <text evidence="1">The sequence shown here is derived from an EMBL/GenBank/DDBJ whole genome shotgun (WGS) entry which is preliminary data.</text>
</comment>
<keyword evidence="2" id="KW-1185">Reference proteome</keyword>
<sequence length="78" mass="8974">MCMKNGKPDDRTRGGRVERLWKFVYPNTTNGIDDPWINPAKDPNLGQVRGSRVQVFVSENDFVRGKGWFYGQKLRESG</sequence>
<evidence type="ECO:0000313" key="1">
    <source>
        <dbReference type="EMBL" id="KAK2665124.1"/>
    </source>
</evidence>
<name>A0AAE0CVQ0_9ROSI</name>
<protein>
    <submittedName>
        <fullName evidence="1">Uncharacterized protein</fullName>
    </submittedName>
</protein>
<dbReference type="AlphaFoldDB" id="A0AAE0CVQ0"/>
<accession>A0AAE0CVQ0</accession>
<evidence type="ECO:0000313" key="2">
    <source>
        <dbReference type="Proteomes" id="UP001280121"/>
    </source>
</evidence>
<organism evidence="1 2">
    <name type="scientific">Dipteronia dyeriana</name>
    <dbReference type="NCBI Taxonomy" id="168575"/>
    <lineage>
        <taxon>Eukaryota</taxon>
        <taxon>Viridiplantae</taxon>
        <taxon>Streptophyta</taxon>
        <taxon>Embryophyta</taxon>
        <taxon>Tracheophyta</taxon>
        <taxon>Spermatophyta</taxon>
        <taxon>Magnoliopsida</taxon>
        <taxon>eudicotyledons</taxon>
        <taxon>Gunneridae</taxon>
        <taxon>Pentapetalae</taxon>
        <taxon>rosids</taxon>
        <taxon>malvids</taxon>
        <taxon>Sapindales</taxon>
        <taxon>Sapindaceae</taxon>
        <taxon>Hippocastanoideae</taxon>
        <taxon>Acereae</taxon>
        <taxon>Dipteronia</taxon>
    </lineage>
</organism>
<gene>
    <name evidence="1" type="ORF">Ddye_003698</name>
</gene>
<dbReference type="Proteomes" id="UP001280121">
    <property type="component" value="Unassembled WGS sequence"/>
</dbReference>
<proteinExistence type="predicted"/>
<dbReference type="EMBL" id="JANJYI010000001">
    <property type="protein sequence ID" value="KAK2665124.1"/>
    <property type="molecule type" value="Genomic_DNA"/>
</dbReference>